<protein>
    <submittedName>
        <fullName evidence="1">DUF2461 domain-containing protein</fullName>
    </submittedName>
</protein>
<evidence type="ECO:0000313" key="1">
    <source>
        <dbReference type="EMBL" id="QNK01035.1"/>
    </source>
</evidence>
<dbReference type="EMBL" id="CP060412">
    <property type="protein sequence ID" value="QNK01035.1"/>
    <property type="molecule type" value="Genomic_DNA"/>
</dbReference>
<dbReference type="PANTHER" id="PTHR36452:SF1">
    <property type="entry name" value="DUF2461 DOMAIN-CONTAINING PROTEIN"/>
    <property type="match status" value="1"/>
</dbReference>
<dbReference type="RefSeq" id="WP_187056499.1">
    <property type="nucleotide sequence ID" value="NZ_CP060412.1"/>
</dbReference>
<dbReference type="PANTHER" id="PTHR36452">
    <property type="entry name" value="CHROMOSOME 12, WHOLE GENOME SHOTGUN SEQUENCE"/>
    <property type="match status" value="1"/>
</dbReference>
<dbReference type="NCBIfam" id="TIGR02453">
    <property type="entry name" value="TIGR02453 family protein"/>
    <property type="match status" value="1"/>
</dbReference>
<name>A0A7G8Q2M7_9GAMM</name>
<dbReference type="KEGG" id="dtl:H8F01_18495"/>
<dbReference type="Pfam" id="PF09365">
    <property type="entry name" value="DUF2461"/>
    <property type="match status" value="1"/>
</dbReference>
<organism evidence="1 2">
    <name type="scientific">Dyella telluris</name>
    <dbReference type="NCBI Taxonomy" id="2763498"/>
    <lineage>
        <taxon>Bacteria</taxon>
        <taxon>Pseudomonadati</taxon>
        <taxon>Pseudomonadota</taxon>
        <taxon>Gammaproteobacteria</taxon>
        <taxon>Lysobacterales</taxon>
        <taxon>Rhodanobacteraceae</taxon>
        <taxon>Dyella</taxon>
    </lineage>
</organism>
<dbReference type="PIRSF" id="PIRSF028451">
    <property type="entry name" value="UCP028451"/>
    <property type="match status" value="1"/>
</dbReference>
<gene>
    <name evidence="1" type="ORF">H8F01_18495</name>
</gene>
<dbReference type="Proteomes" id="UP000515873">
    <property type="component" value="Chromosome"/>
</dbReference>
<accession>A0A7G8Q2M7</accession>
<sequence length="228" mass="26751">MATTYFSPATFRFLRALDRNNNREWFHAHKAEYERDVRDPFLALIADMQTPLTKISQHYRADPRKSGGSLFRIYRDTRFSNDKQPYKPWQGARFFHERRHEIPAPSFYVHVQPGDCFAGGGIWHPESDALKKIRDFLADNPEAWKRATRSKAFRDHFQFWGESLTRPPRGFDPAHELIDDIKRKDFACGEGFDEKLACSAELLPWLVDTYKRVAPMVDYLCASQELDF</sequence>
<keyword evidence="2" id="KW-1185">Reference proteome</keyword>
<dbReference type="InterPro" id="IPR015996">
    <property type="entry name" value="UCP028451"/>
</dbReference>
<proteinExistence type="predicted"/>
<evidence type="ECO:0000313" key="2">
    <source>
        <dbReference type="Proteomes" id="UP000515873"/>
    </source>
</evidence>
<dbReference type="InterPro" id="IPR012808">
    <property type="entry name" value="CHP02453"/>
</dbReference>
<reference evidence="1 2" key="1">
    <citation type="submission" date="2020-08" db="EMBL/GenBank/DDBJ databases">
        <title>Dyella sp. G9 isolated from forest soil.</title>
        <authorList>
            <person name="Fu J."/>
            <person name="Qiu L."/>
        </authorList>
    </citation>
    <scope>NUCLEOTIDE SEQUENCE [LARGE SCALE GENOMIC DNA]</scope>
    <source>
        <strain evidence="1 2">G9</strain>
    </source>
</reference>
<dbReference type="AlphaFoldDB" id="A0A7G8Q2M7"/>